<keyword evidence="5" id="KW-1185">Reference proteome</keyword>
<evidence type="ECO:0000256" key="1">
    <source>
        <dbReference type="ARBA" id="ARBA00004123"/>
    </source>
</evidence>
<protein>
    <submittedName>
        <fullName evidence="4">Uncharacterized protein</fullName>
    </submittedName>
</protein>
<dbReference type="GO" id="GO:0005634">
    <property type="term" value="C:nucleus"/>
    <property type="evidence" value="ECO:0007669"/>
    <property type="project" value="UniProtKB-SubCell"/>
</dbReference>
<proteinExistence type="predicted"/>
<dbReference type="Proteomes" id="UP000734854">
    <property type="component" value="Unassembled WGS sequence"/>
</dbReference>
<evidence type="ECO:0000256" key="2">
    <source>
        <dbReference type="ARBA" id="ARBA00023242"/>
    </source>
</evidence>
<dbReference type="AlphaFoldDB" id="A0A8J5LBY5"/>
<organism evidence="4 5">
    <name type="scientific">Zingiber officinale</name>
    <name type="common">Ginger</name>
    <name type="synonym">Amomum zingiber</name>
    <dbReference type="NCBI Taxonomy" id="94328"/>
    <lineage>
        <taxon>Eukaryota</taxon>
        <taxon>Viridiplantae</taxon>
        <taxon>Streptophyta</taxon>
        <taxon>Embryophyta</taxon>
        <taxon>Tracheophyta</taxon>
        <taxon>Spermatophyta</taxon>
        <taxon>Magnoliopsida</taxon>
        <taxon>Liliopsida</taxon>
        <taxon>Zingiberales</taxon>
        <taxon>Zingiberaceae</taxon>
        <taxon>Zingiber</taxon>
    </lineage>
</organism>
<dbReference type="PANTHER" id="PTHR33172">
    <property type="entry name" value="OS08G0516900 PROTEIN"/>
    <property type="match status" value="1"/>
</dbReference>
<feature type="compositionally biased region" description="Acidic residues" evidence="3">
    <location>
        <begin position="13"/>
        <end position="23"/>
    </location>
</feature>
<evidence type="ECO:0000256" key="3">
    <source>
        <dbReference type="SAM" id="MobiDB-lite"/>
    </source>
</evidence>
<gene>
    <name evidence="4" type="ORF">ZIOFF_032972</name>
</gene>
<dbReference type="GO" id="GO:0006950">
    <property type="term" value="P:response to stress"/>
    <property type="evidence" value="ECO:0007669"/>
    <property type="project" value="UniProtKB-ARBA"/>
</dbReference>
<comment type="subcellular location">
    <subcellularLocation>
        <location evidence="1">Nucleus</location>
    </subcellularLocation>
</comment>
<reference evidence="4 5" key="1">
    <citation type="submission" date="2020-08" db="EMBL/GenBank/DDBJ databases">
        <title>Plant Genome Project.</title>
        <authorList>
            <person name="Zhang R.-G."/>
        </authorList>
    </citation>
    <scope>NUCLEOTIDE SEQUENCE [LARGE SCALE GENOMIC DNA]</scope>
    <source>
        <tissue evidence="4">Rhizome</tissue>
    </source>
</reference>
<dbReference type="OrthoDB" id="1938584at2759"/>
<accession>A0A8J5LBY5</accession>
<comment type="caution">
    <text evidence="4">The sequence shown here is derived from an EMBL/GenBank/DDBJ whole genome shotgun (WGS) entry which is preliminary data.</text>
</comment>
<dbReference type="EMBL" id="JACMSC010000009">
    <property type="protein sequence ID" value="KAG6507621.1"/>
    <property type="molecule type" value="Genomic_DNA"/>
</dbReference>
<feature type="region of interest" description="Disordered" evidence="3">
    <location>
        <begin position="132"/>
        <end position="154"/>
    </location>
</feature>
<sequence>MGEDLKQRVQQHDDDEDDEELFDSDSLLSNSDDDGDHAETNRNEPLYGLSSTLVEQLPIKRGLSKYYQGKSQSYTSLSVVRTLEDLPKKESPFKRKTMMKTTCKSYGASQACGCRVMSRKAPRAASCAALAAQGGGGEKPPLVHPLQKNSYNSH</sequence>
<evidence type="ECO:0000313" key="5">
    <source>
        <dbReference type="Proteomes" id="UP000734854"/>
    </source>
</evidence>
<feature type="region of interest" description="Disordered" evidence="3">
    <location>
        <begin position="1"/>
        <end position="49"/>
    </location>
</feature>
<evidence type="ECO:0000313" key="4">
    <source>
        <dbReference type="EMBL" id="KAG6507621.1"/>
    </source>
</evidence>
<dbReference type="InterPro" id="IPR051992">
    <property type="entry name" value="OxStress_Response_Reg"/>
</dbReference>
<dbReference type="PANTHER" id="PTHR33172:SF99">
    <property type="entry name" value="COLD INDUCED PROTEIN-LIKE"/>
    <property type="match status" value="1"/>
</dbReference>
<name>A0A8J5LBY5_ZINOF</name>
<keyword evidence="2" id="KW-0539">Nucleus</keyword>
<feature type="compositionally biased region" description="Basic and acidic residues" evidence="3">
    <location>
        <begin position="1"/>
        <end position="12"/>
    </location>
</feature>